<feature type="domain" description="DUF7730" evidence="2">
    <location>
        <begin position="2"/>
        <end position="200"/>
    </location>
</feature>
<accession>A0A0U5GMY9</accession>
<dbReference type="InterPro" id="IPR056632">
    <property type="entry name" value="DUF7730"/>
</dbReference>
<dbReference type="AlphaFoldDB" id="A0A0U5GMY9"/>
<dbReference type="PANTHER" id="PTHR38790:SF8">
    <property type="entry name" value="F-BOX DOMAIN-CONTAINING PROTEIN"/>
    <property type="match status" value="1"/>
</dbReference>
<dbReference type="Pfam" id="PF24864">
    <property type="entry name" value="DUF7730"/>
    <property type="match status" value="1"/>
</dbReference>
<dbReference type="PANTHER" id="PTHR38790">
    <property type="entry name" value="2EXR DOMAIN-CONTAINING PROTEIN-RELATED"/>
    <property type="match status" value="1"/>
</dbReference>
<feature type="compositionally biased region" description="Polar residues" evidence="1">
    <location>
        <begin position="60"/>
        <end position="69"/>
    </location>
</feature>
<name>A0A0U5GMY9_ASPCI</name>
<dbReference type="OMA" id="FTMACEN"/>
<evidence type="ECO:0000313" key="4">
    <source>
        <dbReference type="Proteomes" id="UP000054771"/>
    </source>
</evidence>
<dbReference type="EMBL" id="CDMC01000002">
    <property type="protein sequence ID" value="CEN60088.1"/>
    <property type="molecule type" value="Genomic_DNA"/>
</dbReference>
<proteinExistence type="predicted"/>
<evidence type="ECO:0000313" key="3">
    <source>
        <dbReference type="EMBL" id="CEN60088.1"/>
    </source>
</evidence>
<organism evidence="3 4">
    <name type="scientific">Aspergillus calidoustus</name>
    <dbReference type="NCBI Taxonomy" id="454130"/>
    <lineage>
        <taxon>Eukaryota</taxon>
        <taxon>Fungi</taxon>
        <taxon>Dikarya</taxon>
        <taxon>Ascomycota</taxon>
        <taxon>Pezizomycotina</taxon>
        <taxon>Eurotiomycetes</taxon>
        <taxon>Eurotiomycetidae</taxon>
        <taxon>Eurotiales</taxon>
        <taxon>Aspergillaceae</taxon>
        <taxon>Aspergillus</taxon>
        <taxon>Aspergillus subgen. Nidulantes</taxon>
    </lineage>
</organism>
<keyword evidence="4" id="KW-1185">Reference proteome</keyword>
<dbReference type="OrthoDB" id="4757095at2759"/>
<reference evidence="4" key="1">
    <citation type="journal article" date="2016" name="Genome Announc.">
        <title>Draft genome sequences of fungus Aspergillus calidoustus.</title>
        <authorList>
            <person name="Horn F."/>
            <person name="Linde J."/>
            <person name="Mattern D.J."/>
            <person name="Walther G."/>
            <person name="Guthke R."/>
            <person name="Scherlach K."/>
            <person name="Martin K."/>
            <person name="Brakhage A.A."/>
            <person name="Petzke L."/>
            <person name="Valiante V."/>
        </authorList>
    </citation>
    <scope>NUCLEOTIDE SEQUENCE [LARGE SCALE GENOMIC DNA]</scope>
    <source>
        <strain evidence="4">SF006504</strain>
    </source>
</reference>
<evidence type="ECO:0000256" key="1">
    <source>
        <dbReference type="SAM" id="MobiDB-lite"/>
    </source>
</evidence>
<protein>
    <recommendedName>
        <fullName evidence="2">DUF7730 domain-containing protein</fullName>
    </recommendedName>
</protein>
<evidence type="ECO:0000259" key="2">
    <source>
        <dbReference type="Pfam" id="PF24864"/>
    </source>
</evidence>
<dbReference type="Proteomes" id="UP000054771">
    <property type="component" value="Unassembled WGS sequence"/>
</dbReference>
<feature type="region of interest" description="Disordered" evidence="1">
    <location>
        <begin position="59"/>
        <end position="97"/>
    </location>
</feature>
<gene>
    <name evidence="3" type="ORF">ASPCAL02529</name>
</gene>
<sequence>MELPPEIRNQIYSYLFLPLRLEIIRAKEPQSRYYRLYHHQLRTRDPENRYIMSCCRDSAPQDSFSTARLSLSEKPRTKGRGKGKPQAKANTTNKKPRRWPPQLALLFVSRQSAVDTVGLLYSCTQFVFDSTKAISRFLDSVSPIAKSAIKHVELLHRMYNEPRLSQYRPIKLRSDQNWFVVCERMADALTNLNVLHVHMAIFDAPINLEVGEDWSLALLAFSGKGGKRGDGGGLRFVKVNLGYPHASEEKIRKVEAELEARLMDPGALQVREDETLAREMAGHIKASKVLRLFFN</sequence>
<dbReference type="STRING" id="454130.A0A0U5GMY9"/>